<dbReference type="EMBL" id="LGSZ01000057">
    <property type="protein sequence ID" value="KPH77809.1"/>
    <property type="molecule type" value="Genomic_DNA"/>
</dbReference>
<organism evidence="1 2">
    <name type="scientific">Bosea vaviloviae</name>
    <dbReference type="NCBI Taxonomy" id="1526658"/>
    <lineage>
        <taxon>Bacteria</taxon>
        <taxon>Pseudomonadati</taxon>
        <taxon>Pseudomonadota</taxon>
        <taxon>Alphaproteobacteria</taxon>
        <taxon>Hyphomicrobiales</taxon>
        <taxon>Boseaceae</taxon>
        <taxon>Bosea</taxon>
    </lineage>
</organism>
<evidence type="ECO:0000313" key="2">
    <source>
        <dbReference type="Proteomes" id="UP000037822"/>
    </source>
</evidence>
<evidence type="ECO:0000313" key="1">
    <source>
        <dbReference type="EMBL" id="KPH77809.1"/>
    </source>
</evidence>
<dbReference type="Proteomes" id="UP000037822">
    <property type="component" value="Unassembled WGS sequence"/>
</dbReference>
<dbReference type="PATRIC" id="fig|1526658.3.peg.3026"/>
<protein>
    <submittedName>
        <fullName evidence="1">Uncharacterized protein</fullName>
    </submittedName>
</protein>
<name>A0A0N0M9D1_9HYPH</name>
<reference evidence="1 2" key="1">
    <citation type="submission" date="2015-07" db="EMBL/GenBank/DDBJ databases">
        <title>Whole genome sequencing of Bosea vaviloviae isolated from cave pool.</title>
        <authorList>
            <person name="Tan N.E.H."/>
            <person name="Lee Y.P."/>
            <person name="Gan H.M."/>
            <person name="Barton H."/>
            <person name="Savka M.A."/>
        </authorList>
    </citation>
    <scope>NUCLEOTIDE SEQUENCE [LARGE SCALE GENOMIC DNA]</scope>
    <source>
        <strain evidence="1 2">SD260</strain>
    </source>
</reference>
<accession>A0A0N0M9D1</accession>
<sequence length="157" mass="16495">MPASAGPDMGDEATRQANRLFLTTRAACGADHVLAIDVTLGQPSGFAPVLGETVAPRTGHTLYLAMSGVTSTPPKAIGVGTQWQGRISFMAESARIISIGSDGRRGAWTPMSGGEIYAVDLAYRQGWTARVSELAFLTNLGRFAKARRPTCSEIPAG</sequence>
<comment type="caution">
    <text evidence="1">The sequence shown here is derived from an EMBL/GenBank/DDBJ whole genome shotgun (WGS) entry which is preliminary data.</text>
</comment>
<dbReference type="AlphaFoldDB" id="A0A0N0M9D1"/>
<proteinExistence type="predicted"/>
<gene>
    <name evidence="1" type="ORF">AE618_21765</name>
</gene>
<keyword evidence="2" id="KW-1185">Reference proteome</keyword>